<dbReference type="InterPro" id="IPR000403">
    <property type="entry name" value="PI3/4_kinase_cat_dom"/>
</dbReference>
<feature type="compositionally biased region" description="Acidic residues" evidence="10">
    <location>
        <begin position="55"/>
        <end position="64"/>
    </location>
</feature>
<dbReference type="GO" id="GO:0004430">
    <property type="term" value="F:1-phosphatidylinositol 4-kinase activity"/>
    <property type="evidence" value="ECO:0007669"/>
    <property type="project" value="UniProtKB-UniRule"/>
</dbReference>
<reference evidence="12" key="1">
    <citation type="submission" date="2025-08" db="UniProtKB">
        <authorList>
            <consortium name="Ensembl"/>
        </authorList>
    </citation>
    <scope>IDENTIFICATION</scope>
</reference>
<evidence type="ECO:0000256" key="3">
    <source>
        <dbReference type="ARBA" id="ARBA00022475"/>
    </source>
</evidence>
<keyword evidence="5 9" id="KW-0547">Nucleotide-binding</keyword>
<name>A0A8C4WV42_EPTBU</name>
<comment type="subcellular location">
    <subcellularLocation>
        <location evidence="1">Cell membrane</location>
    </subcellularLocation>
    <subcellularLocation>
        <location evidence="9">Membrane</location>
        <topology evidence="9">Peripheral membrane protein</topology>
    </subcellularLocation>
</comment>
<keyword evidence="6 9" id="KW-0418">Kinase</keyword>
<dbReference type="GO" id="GO:0005524">
    <property type="term" value="F:ATP binding"/>
    <property type="evidence" value="ECO:0007669"/>
    <property type="project" value="UniProtKB-UniRule"/>
</dbReference>
<keyword evidence="13" id="KW-1185">Reference proteome</keyword>
<dbReference type="PANTHER" id="PTHR12865">
    <property type="entry name" value="PHOSPHATIDYLINOSITOL 4-KINASE TYPE-II"/>
    <property type="match status" value="1"/>
</dbReference>
<feature type="domain" description="PI3K/PI4K catalytic" evidence="11">
    <location>
        <begin position="108"/>
        <end position="368"/>
    </location>
</feature>
<evidence type="ECO:0000313" key="12">
    <source>
        <dbReference type="Ensembl" id="ENSEBUP00000012917.1"/>
    </source>
</evidence>
<dbReference type="GO" id="GO:0046854">
    <property type="term" value="P:phosphatidylinositol phosphate biosynthetic process"/>
    <property type="evidence" value="ECO:0007669"/>
    <property type="project" value="UniProtKB-UniRule"/>
</dbReference>
<dbReference type="PROSITE" id="PS00916">
    <property type="entry name" value="PI3_4_KINASE_2"/>
    <property type="match status" value="1"/>
</dbReference>
<dbReference type="PROSITE" id="PS50290">
    <property type="entry name" value="PI3_4_KINASE_3"/>
    <property type="match status" value="1"/>
</dbReference>
<evidence type="ECO:0000256" key="10">
    <source>
        <dbReference type="SAM" id="MobiDB-lite"/>
    </source>
</evidence>
<feature type="region of interest" description="Disordered" evidence="10">
    <location>
        <begin position="1"/>
        <end position="65"/>
    </location>
</feature>
<evidence type="ECO:0000256" key="2">
    <source>
        <dbReference type="ARBA" id="ARBA00008941"/>
    </source>
</evidence>
<accession>A0A8C4WV42</accession>
<comment type="catalytic activity">
    <reaction evidence="9">
        <text>a 1,2-diacyl-sn-glycero-3-phospho-(1D-myo-inositol) + ATP = a 1,2-diacyl-sn-glycero-3-phospho-(1D-myo-inositol 4-phosphate) + ADP + H(+)</text>
        <dbReference type="Rhea" id="RHEA:19877"/>
        <dbReference type="ChEBI" id="CHEBI:15378"/>
        <dbReference type="ChEBI" id="CHEBI:30616"/>
        <dbReference type="ChEBI" id="CHEBI:57880"/>
        <dbReference type="ChEBI" id="CHEBI:58178"/>
        <dbReference type="ChEBI" id="CHEBI:456216"/>
        <dbReference type="EC" id="2.7.1.67"/>
    </reaction>
</comment>
<dbReference type="GO" id="GO:0005802">
    <property type="term" value="C:trans-Golgi network"/>
    <property type="evidence" value="ECO:0007669"/>
    <property type="project" value="TreeGrafter"/>
</dbReference>
<dbReference type="Pfam" id="PF00454">
    <property type="entry name" value="PI3_PI4_kinase"/>
    <property type="match status" value="1"/>
</dbReference>
<proteinExistence type="inferred from homology"/>
<evidence type="ECO:0000313" key="13">
    <source>
        <dbReference type="Proteomes" id="UP000694388"/>
    </source>
</evidence>
<evidence type="ECO:0000256" key="1">
    <source>
        <dbReference type="ARBA" id="ARBA00004236"/>
    </source>
</evidence>
<dbReference type="PANTHER" id="PTHR12865:SF1">
    <property type="entry name" value="PHOSPHATIDYLINOSITOL 4-KINASE TYPE 2"/>
    <property type="match status" value="1"/>
</dbReference>
<protein>
    <recommendedName>
        <fullName evidence="9">Phosphatidylinositol 4-kinase type 2</fullName>
        <ecNumber evidence="9">2.7.1.67</ecNumber>
    </recommendedName>
</protein>
<evidence type="ECO:0000259" key="11">
    <source>
        <dbReference type="PROSITE" id="PS50290"/>
    </source>
</evidence>
<dbReference type="EC" id="2.7.1.67" evidence="9"/>
<evidence type="ECO:0000256" key="6">
    <source>
        <dbReference type="ARBA" id="ARBA00022777"/>
    </source>
</evidence>
<dbReference type="GO" id="GO:0007030">
    <property type="term" value="P:Golgi organization"/>
    <property type="evidence" value="ECO:0007669"/>
    <property type="project" value="TreeGrafter"/>
</dbReference>
<evidence type="ECO:0000256" key="8">
    <source>
        <dbReference type="ARBA" id="ARBA00023136"/>
    </source>
</evidence>
<dbReference type="GO" id="GO:0005886">
    <property type="term" value="C:plasma membrane"/>
    <property type="evidence" value="ECO:0007669"/>
    <property type="project" value="UniProtKB-SubCell"/>
</dbReference>
<dbReference type="AlphaFoldDB" id="A0A8C4WV42"/>
<keyword evidence="7 9" id="KW-0067">ATP-binding</keyword>
<comment type="similarity">
    <text evidence="2 9">Belongs to the PI3/PI4-kinase family. Type II PI4K subfamily.</text>
</comment>
<organism evidence="12 13">
    <name type="scientific">Eptatretus burgeri</name>
    <name type="common">Inshore hagfish</name>
    <dbReference type="NCBI Taxonomy" id="7764"/>
    <lineage>
        <taxon>Eukaryota</taxon>
        <taxon>Metazoa</taxon>
        <taxon>Chordata</taxon>
        <taxon>Craniata</taxon>
        <taxon>Vertebrata</taxon>
        <taxon>Cyclostomata</taxon>
        <taxon>Myxini</taxon>
        <taxon>Myxiniformes</taxon>
        <taxon>Myxinidae</taxon>
        <taxon>Eptatretinae</taxon>
        <taxon>Eptatretus</taxon>
    </lineage>
</organism>
<keyword evidence="3" id="KW-1003">Cell membrane</keyword>
<keyword evidence="4 9" id="KW-0808">Transferase</keyword>
<dbReference type="Proteomes" id="UP000694388">
    <property type="component" value="Unplaced"/>
</dbReference>
<evidence type="ECO:0000256" key="7">
    <source>
        <dbReference type="ARBA" id="ARBA00022840"/>
    </source>
</evidence>
<keyword evidence="8 9" id="KW-0472">Membrane</keyword>
<dbReference type="InterPro" id="IPR039756">
    <property type="entry name" value="Lsb6/PI4K2"/>
</dbReference>
<dbReference type="InterPro" id="IPR018936">
    <property type="entry name" value="PI3/4_kinase_CS"/>
</dbReference>
<reference evidence="12" key="2">
    <citation type="submission" date="2025-09" db="UniProtKB">
        <authorList>
            <consortium name="Ensembl"/>
        </authorList>
    </citation>
    <scope>IDENTIFICATION</scope>
</reference>
<evidence type="ECO:0000256" key="4">
    <source>
        <dbReference type="ARBA" id="ARBA00022679"/>
    </source>
</evidence>
<dbReference type="GeneTree" id="ENSGT00390000010434"/>
<dbReference type="GO" id="GO:0007032">
    <property type="term" value="P:endosome organization"/>
    <property type="evidence" value="ECO:0007669"/>
    <property type="project" value="TreeGrafter"/>
</dbReference>
<dbReference type="GO" id="GO:0005768">
    <property type="term" value="C:endosome"/>
    <property type="evidence" value="ECO:0007669"/>
    <property type="project" value="TreeGrafter"/>
</dbReference>
<dbReference type="GO" id="GO:0005765">
    <property type="term" value="C:lysosomal membrane"/>
    <property type="evidence" value="ECO:0007669"/>
    <property type="project" value="TreeGrafter"/>
</dbReference>
<sequence>MAANAITDPVCTPSQSELCSPVGSPPDVSFQPEDEISSCGPGRSYPGTAVRSNLDDEDAEETVGDAERQPLLGRKERSRTLDSDLNSFLGDPEFAAVVQLAEKASDENVFPERIQQGSSGSYFSKDPSGVVWLACKTFYYGPIDRCKSQGKKYALEKMPAVGRRFRRIGLPPKMGSFQLFVEGYKDADFWLRRFETEPLPENMRRQFQLEFEKLVVLDYIIRNTDRGNDNWLIKYDLPVSENRDSEWMMVKEPMIKIAAIDNGLAFPFKHPDSWRAYPFYWSWLSQAKVPFSQEIRKLVLPKTTDMGFVQDLCQDLLELFKEDKGFDKILFEKQMSVMRGQILNLTQALQDGKTPCELVNMPSMVVECTERSRSPNFIQKITSQRPFFSSW</sequence>
<dbReference type="Ensembl" id="ENSEBUT00000013493.1">
    <property type="protein sequence ID" value="ENSEBUP00000012917.1"/>
    <property type="gene ID" value="ENSEBUG00000008182.1"/>
</dbReference>
<evidence type="ECO:0000256" key="5">
    <source>
        <dbReference type="ARBA" id="ARBA00022741"/>
    </source>
</evidence>
<evidence type="ECO:0000256" key="9">
    <source>
        <dbReference type="RuleBase" id="RU367084"/>
    </source>
</evidence>